<dbReference type="GO" id="GO:0005743">
    <property type="term" value="C:mitochondrial inner membrane"/>
    <property type="evidence" value="ECO:0007669"/>
    <property type="project" value="UniProtKB-SubCell"/>
</dbReference>
<comment type="similarity">
    <text evidence="2 7">Belongs to the complex I subunit 1 family.</text>
</comment>
<evidence type="ECO:0000256" key="7">
    <source>
        <dbReference type="RuleBase" id="RU000471"/>
    </source>
</evidence>
<feature type="transmembrane region" description="Helical" evidence="9">
    <location>
        <begin position="6"/>
        <end position="28"/>
    </location>
</feature>
<evidence type="ECO:0000256" key="3">
    <source>
        <dbReference type="ARBA" id="ARBA00021009"/>
    </source>
</evidence>
<keyword evidence="8 10" id="KW-0496">Mitochondrion</keyword>
<dbReference type="PANTHER" id="PTHR11432">
    <property type="entry name" value="NADH DEHYDROGENASE SUBUNIT 1"/>
    <property type="match status" value="1"/>
</dbReference>
<feature type="transmembrane region" description="Helical" evidence="9">
    <location>
        <begin position="234"/>
        <end position="267"/>
    </location>
</feature>
<feature type="transmembrane region" description="Helical" evidence="9">
    <location>
        <begin position="279"/>
        <end position="299"/>
    </location>
</feature>
<name>A0A8K1N463_9TREM</name>
<feature type="transmembrane region" description="Helical" evidence="9">
    <location>
        <begin position="77"/>
        <end position="100"/>
    </location>
</feature>
<dbReference type="EMBL" id="MW698822">
    <property type="protein sequence ID" value="UCU06567.1"/>
    <property type="molecule type" value="Genomic_DNA"/>
</dbReference>
<feature type="transmembrane region" description="Helical" evidence="9">
    <location>
        <begin position="107"/>
        <end position="129"/>
    </location>
</feature>
<dbReference type="GO" id="GO:0003954">
    <property type="term" value="F:NADH dehydrogenase activity"/>
    <property type="evidence" value="ECO:0007669"/>
    <property type="project" value="TreeGrafter"/>
</dbReference>
<keyword evidence="7" id="KW-0520">NAD</keyword>
<reference evidence="10" key="1">
    <citation type="submission" date="2021-03" db="EMBL/GenBank/DDBJ databases">
        <authorList>
            <person name="Li Z.-X."/>
            <person name="Fan L.-X."/>
        </authorList>
    </citation>
    <scope>NUCLEOTIDE SEQUENCE</scope>
</reference>
<evidence type="ECO:0000256" key="4">
    <source>
        <dbReference type="ARBA" id="ARBA00022692"/>
    </source>
</evidence>
<dbReference type="Pfam" id="PF00146">
    <property type="entry name" value="NADHdh"/>
    <property type="match status" value="1"/>
</dbReference>
<evidence type="ECO:0000313" key="10">
    <source>
        <dbReference type="EMBL" id="UCU06567.1"/>
    </source>
</evidence>
<sequence length="300" mass="33885">MNSVLVLLYVFLNGLLAFLLIMVLVAFFVLAERKVLGYMQLRKGPNKVGIWGLLQSFADLLKLVIKGKTTFFLVRSWLSWCGVLLLVLISCCYCVLFAVVHCGVSSVYLVLWFLVVTSMSGYSLLSVGWGSYNKYALLSCVRSAFGSVTFEACFMCLVIVVALVSGSYGLWGFLRHSWLLVMVLPACYGLWLLGILCECNRTPLDYSEAESELVSGLNTEYSGVPFTCLFACEYLIMFVFSWLSAVLFFGGYCVVLLTLVHCFFYVWARATLPRIRYDLFVGFMWEWSLVLFIFSVFVVV</sequence>
<dbReference type="InterPro" id="IPR001694">
    <property type="entry name" value="NADH_UbQ_OxRdtase_su1/FPO"/>
</dbReference>
<gene>
    <name evidence="10" type="primary">nad1</name>
</gene>
<dbReference type="PANTHER" id="PTHR11432:SF3">
    <property type="entry name" value="NADH-UBIQUINONE OXIDOREDUCTASE CHAIN 1"/>
    <property type="match status" value="1"/>
</dbReference>
<protein>
    <recommendedName>
        <fullName evidence="3 8">NADH-ubiquinone oxidoreductase chain 1</fullName>
        <ecNumber evidence="8">7.1.1.2</ecNumber>
    </recommendedName>
</protein>
<keyword evidence="4 7" id="KW-0812">Transmembrane</keyword>
<keyword evidence="5 9" id="KW-1133">Transmembrane helix</keyword>
<feature type="transmembrane region" description="Helical" evidence="9">
    <location>
        <begin position="178"/>
        <end position="196"/>
    </location>
</feature>
<dbReference type="GO" id="GO:0009060">
    <property type="term" value="P:aerobic respiration"/>
    <property type="evidence" value="ECO:0007669"/>
    <property type="project" value="TreeGrafter"/>
</dbReference>
<dbReference type="AlphaFoldDB" id="A0A8K1N463"/>
<keyword evidence="6 9" id="KW-0472">Membrane</keyword>
<evidence type="ECO:0000256" key="5">
    <source>
        <dbReference type="ARBA" id="ARBA00022989"/>
    </source>
</evidence>
<dbReference type="EC" id="7.1.1.2" evidence="8"/>
<feature type="transmembrane region" description="Helical" evidence="9">
    <location>
        <begin position="149"/>
        <end position="171"/>
    </location>
</feature>
<evidence type="ECO:0000256" key="9">
    <source>
        <dbReference type="SAM" id="Phobius"/>
    </source>
</evidence>
<geneLocation type="mitochondrion" evidence="10"/>
<evidence type="ECO:0000256" key="6">
    <source>
        <dbReference type="ARBA" id="ARBA00023136"/>
    </source>
</evidence>
<proteinExistence type="inferred from homology"/>
<comment type="catalytic activity">
    <reaction evidence="8">
        <text>a ubiquinone + NADH + 5 H(+)(in) = a ubiquinol + NAD(+) + 4 H(+)(out)</text>
        <dbReference type="Rhea" id="RHEA:29091"/>
        <dbReference type="Rhea" id="RHEA-COMP:9565"/>
        <dbReference type="Rhea" id="RHEA-COMP:9566"/>
        <dbReference type="ChEBI" id="CHEBI:15378"/>
        <dbReference type="ChEBI" id="CHEBI:16389"/>
        <dbReference type="ChEBI" id="CHEBI:17976"/>
        <dbReference type="ChEBI" id="CHEBI:57540"/>
        <dbReference type="ChEBI" id="CHEBI:57945"/>
        <dbReference type="EC" id="7.1.1.2"/>
    </reaction>
</comment>
<accession>A0A8K1N463</accession>
<comment type="subcellular location">
    <subcellularLocation>
        <location evidence="1">Membrane</location>
        <topology evidence="1">Multi-pass membrane protein</topology>
    </subcellularLocation>
    <subcellularLocation>
        <location evidence="7">Mitochondrion inner membrane</location>
        <topology evidence="7">Multi-pass membrane protein</topology>
    </subcellularLocation>
</comment>
<keyword evidence="8" id="KW-0830">Ubiquinone</keyword>
<dbReference type="GO" id="GO:0008137">
    <property type="term" value="F:NADH dehydrogenase (ubiquinone) activity"/>
    <property type="evidence" value="ECO:0007669"/>
    <property type="project" value="UniProtKB-EC"/>
</dbReference>
<evidence type="ECO:0000256" key="2">
    <source>
        <dbReference type="ARBA" id="ARBA00010535"/>
    </source>
</evidence>
<organism evidence="10">
    <name type="scientific">Diplodiscus nigromaculati</name>
    <dbReference type="NCBI Taxonomy" id="2883856"/>
    <lineage>
        <taxon>Eukaryota</taxon>
        <taxon>Metazoa</taxon>
        <taxon>Spiralia</taxon>
        <taxon>Lophotrochozoa</taxon>
        <taxon>Platyhelminthes</taxon>
        <taxon>Trematoda</taxon>
        <taxon>Digenea</taxon>
        <taxon>Plagiorchiida</taxon>
        <taxon>Pronocephalata</taxon>
        <taxon>Paramphistomoidea</taxon>
        <taxon>Diplodiscidae</taxon>
        <taxon>Diplodiscus</taxon>
    </lineage>
</organism>
<evidence type="ECO:0000256" key="8">
    <source>
        <dbReference type="RuleBase" id="RU000473"/>
    </source>
</evidence>
<evidence type="ECO:0000256" key="1">
    <source>
        <dbReference type="ARBA" id="ARBA00004141"/>
    </source>
</evidence>